<keyword evidence="1" id="KW-0732">Signal</keyword>
<dbReference type="PROSITE" id="PS51257">
    <property type="entry name" value="PROKAR_LIPOPROTEIN"/>
    <property type="match status" value="1"/>
</dbReference>
<name>A0AA49FME6_9PROT</name>
<sequence length="264" mass="27600">MVRNLAFALLLGFSCLAAQARQAGRIDLMEGSVSIVDAKDKPRSANVGETVRQGDTITTGRDGEVHMTLDDGSVVAVRPDARMTLVRFQNKGRDTDSSVISLARGALRAITGWIGRRNPNSVRILTPTATIGIRGTDHEALVIPPGSDLGETGTYDKVNAGGTSIRSEHGSVDVDRGQAGFAPMAAAPVILPSVPAFFRPTRNEGRLEGLHDALQRAPAERRASAGGTQIQGNTRINASAREASAVAVGQGNQASNRVGTIGGD</sequence>
<dbReference type="Pfam" id="PF04773">
    <property type="entry name" value="FecR"/>
    <property type="match status" value="1"/>
</dbReference>
<evidence type="ECO:0000313" key="3">
    <source>
        <dbReference type="EMBL" id="WIM06305.1"/>
    </source>
</evidence>
<dbReference type="Proteomes" id="UP001234916">
    <property type="component" value="Chromosome"/>
</dbReference>
<dbReference type="EMBL" id="CP107246">
    <property type="protein sequence ID" value="WIM06305.1"/>
    <property type="molecule type" value="Genomic_DNA"/>
</dbReference>
<evidence type="ECO:0000256" key="1">
    <source>
        <dbReference type="SAM" id="SignalP"/>
    </source>
</evidence>
<proteinExistence type="predicted"/>
<accession>A0AA49FME6</accession>
<dbReference type="AlphaFoldDB" id="A0AA49FME6"/>
<reference evidence="3" key="1">
    <citation type="journal article" date="2023" name="Nat. Microbiol.">
        <title>Enrichment and characterization of a nitric oxide-reducing microbial community in a continuous bioreactor.</title>
        <authorList>
            <person name="Garrido-Amador P."/>
            <person name="Stortenbeker N."/>
            <person name="Wessels H.J.C.T."/>
            <person name="Speth D.R."/>
            <person name="Garcia-Heredia I."/>
            <person name="Kartal B."/>
        </authorList>
    </citation>
    <scope>NUCLEOTIDE SEQUENCE</scope>
    <source>
        <strain evidence="3">MAG1</strain>
    </source>
</reference>
<dbReference type="KEGG" id="npv:OHM77_03150"/>
<feature type="domain" description="FecR protein" evidence="2">
    <location>
        <begin position="55"/>
        <end position="138"/>
    </location>
</feature>
<dbReference type="InterPro" id="IPR006860">
    <property type="entry name" value="FecR"/>
</dbReference>
<protein>
    <submittedName>
        <fullName evidence="3">FecR domain-containing protein</fullName>
    </submittedName>
</protein>
<evidence type="ECO:0000259" key="2">
    <source>
        <dbReference type="Pfam" id="PF04773"/>
    </source>
</evidence>
<organism evidence="3">
    <name type="scientific">Candidatus Nitricoxidivorans perseverans</name>
    <dbReference type="NCBI Taxonomy" id="2975601"/>
    <lineage>
        <taxon>Bacteria</taxon>
        <taxon>Pseudomonadati</taxon>
        <taxon>Pseudomonadota</taxon>
        <taxon>Betaproteobacteria</taxon>
        <taxon>Nitrosomonadales</taxon>
        <taxon>Sterolibacteriaceae</taxon>
        <taxon>Candidatus Nitricoxidivorans</taxon>
    </lineage>
</organism>
<gene>
    <name evidence="3" type="ORF">OHM77_03150</name>
</gene>
<feature type="chain" id="PRO_5041276586" evidence="1">
    <location>
        <begin position="21"/>
        <end position="264"/>
    </location>
</feature>
<dbReference type="PANTHER" id="PTHR38731">
    <property type="entry name" value="LIPL45-RELATED LIPOPROTEIN-RELATED"/>
    <property type="match status" value="1"/>
</dbReference>
<feature type="signal peptide" evidence="1">
    <location>
        <begin position="1"/>
        <end position="20"/>
    </location>
</feature>